<dbReference type="Gene3D" id="1.10.760.10">
    <property type="entry name" value="Cytochrome c-like domain"/>
    <property type="match status" value="2"/>
</dbReference>
<dbReference type="GO" id="GO:0004130">
    <property type="term" value="F:cytochrome-c peroxidase activity"/>
    <property type="evidence" value="ECO:0007669"/>
    <property type="project" value="UniProtKB-EC"/>
</dbReference>
<evidence type="ECO:0000256" key="10">
    <source>
        <dbReference type="SAM" id="SignalP"/>
    </source>
</evidence>
<reference evidence="12 13" key="1">
    <citation type="submission" date="2019-02" db="EMBL/GenBank/DDBJ databases">
        <title>Deep-cultivation of Planctomycetes and their phenomic and genomic characterization uncovers novel biology.</title>
        <authorList>
            <person name="Wiegand S."/>
            <person name="Jogler M."/>
            <person name="Boedeker C."/>
            <person name="Pinto D."/>
            <person name="Vollmers J."/>
            <person name="Rivas-Marin E."/>
            <person name="Kohn T."/>
            <person name="Peeters S.H."/>
            <person name="Heuer A."/>
            <person name="Rast P."/>
            <person name="Oberbeckmann S."/>
            <person name="Bunk B."/>
            <person name="Jeske O."/>
            <person name="Meyerdierks A."/>
            <person name="Storesund J.E."/>
            <person name="Kallscheuer N."/>
            <person name="Luecker S."/>
            <person name="Lage O.M."/>
            <person name="Pohl T."/>
            <person name="Merkel B.J."/>
            <person name="Hornburger P."/>
            <person name="Mueller R.-W."/>
            <person name="Bruemmer F."/>
            <person name="Labrenz M."/>
            <person name="Spormann A.M."/>
            <person name="Op Den Camp H."/>
            <person name="Overmann J."/>
            <person name="Amann R."/>
            <person name="Jetten M.S.M."/>
            <person name="Mascher T."/>
            <person name="Medema M.H."/>
            <person name="Devos D.P."/>
            <person name="Kaster A.-K."/>
            <person name="Ovreas L."/>
            <person name="Rohde M."/>
            <person name="Galperin M.Y."/>
            <person name="Jogler C."/>
        </authorList>
    </citation>
    <scope>NUCLEOTIDE SEQUENCE [LARGE SCALE GENOMIC DNA]</scope>
    <source>
        <strain evidence="12 13">KOR34</strain>
    </source>
</reference>
<dbReference type="PROSITE" id="PS51007">
    <property type="entry name" value="CYTC"/>
    <property type="match status" value="1"/>
</dbReference>
<dbReference type="Pfam" id="PF03150">
    <property type="entry name" value="CCP_MauG"/>
    <property type="match status" value="1"/>
</dbReference>
<keyword evidence="2 8" id="KW-0349">Heme</keyword>
<keyword evidence="13" id="KW-1185">Reference proteome</keyword>
<keyword evidence="7 9" id="KW-0408">Iron</keyword>
<keyword evidence="4 10" id="KW-0732">Signal</keyword>
<dbReference type="PANTHER" id="PTHR30600:SF10">
    <property type="entry name" value="BLL6722 PROTEIN"/>
    <property type="match status" value="1"/>
</dbReference>
<dbReference type="RefSeq" id="WP_146568805.1">
    <property type="nucleotide sequence ID" value="NZ_SIHJ01000005.1"/>
</dbReference>
<comment type="caution">
    <text evidence="12">The sequence shown here is derived from an EMBL/GenBank/DDBJ whole genome shotgun (WGS) entry which is preliminary data.</text>
</comment>
<dbReference type="Proteomes" id="UP000316714">
    <property type="component" value="Unassembled WGS sequence"/>
</dbReference>
<evidence type="ECO:0000256" key="9">
    <source>
        <dbReference type="PIRSR" id="PIRSR000294-2"/>
    </source>
</evidence>
<feature type="binding site" description="axial binding residue" evidence="9">
    <location>
        <position position="120"/>
    </location>
    <ligand>
        <name>heme c</name>
        <dbReference type="ChEBI" id="CHEBI:61717"/>
        <label>1</label>
    </ligand>
    <ligandPart>
        <name>Fe</name>
        <dbReference type="ChEBI" id="CHEBI:18248"/>
    </ligandPart>
</feature>
<dbReference type="GO" id="GO:0009055">
    <property type="term" value="F:electron transfer activity"/>
    <property type="evidence" value="ECO:0007669"/>
    <property type="project" value="InterPro"/>
</dbReference>
<proteinExistence type="predicted"/>
<dbReference type="InterPro" id="IPR036909">
    <property type="entry name" value="Cyt_c-like_dom_sf"/>
</dbReference>
<gene>
    <name evidence="12" type="primary">ccp_3</name>
    <name evidence="12" type="ORF">KOR34_50110</name>
</gene>
<dbReference type="AlphaFoldDB" id="A0A5C5UYA8"/>
<name>A0A5C5UYA8_9BACT</name>
<evidence type="ECO:0000256" key="8">
    <source>
        <dbReference type="PIRSR" id="PIRSR000294-1"/>
    </source>
</evidence>
<feature type="binding site" description="covalent" evidence="8">
    <location>
        <position position="116"/>
    </location>
    <ligand>
        <name>heme c</name>
        <dbReference type="ChEBI" id="CHEBI:61717"/>
        <label>1</label>
    </ligand>
</feature>
<dbReference type="EMBL" id="SIHJ01000005">
    <property type="protein sequence ID" value="TWT30452.1"/>
    <property type="molecule type" value="Genomic_DNA"/>
</dbReference>
<comment type="PTM">
    <text evidence="8">Binds 2 heme groups per subunit.</text>
</comment>
<evidence type="ECO:0000313" key="12">
    <source>
        <dbReference type="EMBL" id="TWT30452.1"/>
    </source>
</evidence>
<dbReference type="SUPFAM" id="SSF46626">
    <property type="entry name" value="Cytochrome c"/>
    <property type="match status" value="2"/>
</dbReference>
<feature type="binding site" description="covalent" evidence="8">
    <location>
        <position position="119"/>
    </location>
    <ligand>
        <name>heme c</name>
        <dbReference type="ChEBI" id="CHEBI:61717"/>
        <label>1</label>
    </ligand>
</feature>
<dbReference type="InterPro" id="IPR051395">
    <property type="entry name" value="Cytochrome_c_Peroxidase/MauG"/>
</dbReference>
<evidence type="ECO:0000256" key="7">
    <source>
        <dbReference type="ARBA" id="ARBA00023004"/>
    </source>
</evidence>
<dbReference type="PIRSF" id="PIRSF000294">
    <property type="entry name" value="Cytochrome-c_peroxidase"/>
    <property type="match status" value="1"/>
</dbReference>
<protein>
    <submittedName>
        <fullName evidence="12">Cytochrome c551 peroxidase</fullName>
        <ecNumber evidence="12">1.11.1.5</ecNumber>
    </submittedName>
</protein>
<feature type="signal peptide" evidence="10">
    <location>
        <begin position="1"/>
        <end position="19"/>
    </location>
</feature>
<evidence type="ECO:0000256" key="3">
    <source>
        <dbReference type="ARBA" id="ARBA00022723"/>
    </source>
</evidence>
<evidence type="ECO:0000313" key="13">
    <source>
        <dbReference type="Proteomes" id="UP000316714"/>
    </source>
</evidence>
<dbReference type="PANTHER" id="PTHR30600">
    <property type="entry name" value="CYTOCHROME C PEROXIDASE-RELATED"/>
    <property type="match status" value="1"/>
</dbReference>
<feature type="binding site" description="covalent" evidence="8">
    <location>
        <position position="296"/>
    </location>
    <ligand>
        <name>heme c</name>
        <dbReference type="ChEBI" id="CHEBI:61717"/>
        <label>2</label>
    </ligand>
</feature>
<evidence type="ECO:0000256" key="5">
    <source>
        <dbReference type="ARBA" id="ARBA00022764"/>
    </source>
</evidence>
<feature type="binding site" description="covalent" evidence="8">
    <location>
        <position position="299"/>
    </location>
    <ligand>
        <name>heme c</name>
        <dbReference type="ChEBI" id="CHEBI:61717"/>
        <label>2</label>
    </ligand>
</feature>
<dbReference type="InterPro" id="IPR009056">
    <property type="entry name" value="Cyt_c-like_dom"/>
</dbReference>
<evidence type="ECO:0000256" key="4">
    <source>
        <dbReference type="ARBA" id="ARBA00022729"/>
    </source>
</evidence>
<evidence type="ECO:0000256" key="2">
    <source>
        <dbReference type="ARBA" id="ARBA00022617"/>
    </source>
</evidence>
<accession>A0A5C5UYA8</accession>
<dbReference type="InterPro" id="IPR004852">
    <property type="entry name" value="Di-haem_cyt_c_peroxidsae"/>
</dbReference>
<dbReference type="GO" id="GO:0042597">
    <property type="term" value="C:periplasmic space"/>
    <property type="evidence" value="ECO:0007669"/>
    <property type="project" value="UniProtKB-SubCell"/>
</dbReference>
<sequence length="419" mass="45491" precursor="true">MPRPLGIALASLAAATLFAANEPAAQPQPGETITLGQGDLLTGLPGEGPLTAAELADWLADPASHRPLDPRLPLGLAAGQASIKGLDANPLTRAKIELGRQLYFDTRLSKDDSVSCASCHSPEHGYAADTRFGVGIEGLEGERNSPTAANRILSDKQFWDGRAATLEEQAVGPIANPIEMGNTHDACAMCVTGVAGYRMQFERIFPDGVTIDNIGRALASFERAVVTGASPWDHYAAFRDFEKNFEEELEEPEFFAEDEPELYQEYLELKRRADANPISESAKRGGELFFSDASGCTQCHVGPNFTDELYHNLGVGMDRPDEQIDWGRSAVTNQPSDRGAFKTPTLRNVAQTAPYMHDGSQATLEEVVDWYADGGHKNPHLSDKMKPLKLTDQQKADLVAFMKALTGPLPRVETGRLPE</sequence>
<keyword evidence="12" id="KW-0575">Peroxidase</keyword>
<feature type="chain" id="PRO_5022757087" evidence="10">
    <location>
        <begin position="20"/>
        <end position="419"/>
    </location>
</feature>
<evidence type="ECO:0000256" key="1">
    <source>
        <dbReference type="ARBA" id="ARBA00004418"/>
    </source>
</evidence>
<evidence type="ECO:0000256" key="6">
    <source>
        <dbReference type="ARBA" id="ARBA00023002"/>
    </source>
</evidence>
<organism evidence="12 13">
    <name type="scientific">Posidoniimonas corsicana</name>
    <dbReference type="NCBI Taxonomy" id="1938618"/>
    <lineage>
        <taxon>Bacteria</taxon>
        <taxon>Pseudomonadati</taxon>
        <taxon>Planctomycetota</taxon>
        <taxon>Planctomycetia</taxon>
        <taxon>Pirellulales</taxon>
        <taxon>Lacipirellulaceae</taxon>
        <taxon>Posidoniimonas</taxon>
    </lineage>
</organism>
<dbReference type="EC" id="1.11.1.5" evidence="12"/>
<keyword evidence="5" id="KW-0574">Periplasm</keyword>
<feature type="domain" description="Cytochrome c" evidence="11">
    <location>
        <begin position="280"/>
        <end position="406"/>
    </location>
</feature>
<dbReference type="OrthoDB" id="9772811at2"/>
<keyword evidence="3 9" id="KW-0479">Metal-binding</keyword>
<comment type="cofactor">
    <cofactor evidence="8">
        <name>heme</name>
        <dbReference type="ChEBI" id="CHEBI:30413"/>
    </cofactor>
    <text evidence="8">Binds 2 heme groups.</text>
</comment>
<dbReference type="InterPro" id="IPR026259">
    <property type="entry name" value="MauG/Cytc_peroxidase"/>
</dbReference>
<feature type="binding site" description="axial binding residue" evidence="9">
    <location>
        <position position="300"/>
    </location>
    <ligand>
        <name>heme c</name>
        <dbReference type="ChEBI" id="CHEBI:61717"/>
        <label>2</label>
    </ligand>
    <ligandPart>
        <name>Fe</name>
        <dbReference type="ChEBI" id="CHEBI:18248"/>
    </ligandPart>
</feature>
<keyword evidence="6 12" id="KW-0560">Oxidoreductase</keyword>
<dbReference type="GO" id="GO:0046872">
    <property type="term" value="F:metal ion binding"/>
    <property type="evidence" value="ECO:0007669"/>
    <property type="project" value="UniProtKB-KW"/>
</dbReference>
<comment type="subcellular location">
    <subcellularLocation>
        <location evidence="1">Periplasm</location>
    </subcellularLocation>
</comment>
<dbReference type="GO" id="GO:0020037">
    <property type="term" value="F:heme binding"/>
    <property type="evidence" value="ECO:0007669"/>
    <property type="project" value="InterPro"/>
</dbReference>
<evidence type="ECO:0000259" key="11">
    <source>
        <dbReference type="PROSITE" id="PS51007"/>
    </source>
</evidence>
<dbReference type="Pfam" id="PF00034">
    <property type="entry name" value="Cytochrom_C"/>
    <property type="match status" value="1"/>
</dbReference>